<dbReference type="PANTHER" id="PTHR48097:SF9">
    <property type="entry name" value="L-THREONINE ALDOLASE"/>
    <property type="match status" value="1"/>
</dbReference>
<keyword evidence="7" id="KW-1185">Reference proteome</keyword>
<name>A0ABD3Q568_9STRA</name>
<dbReference type="InterPro" id="IPR015421">
    <property type="entry name" value="PyrdxlP-dep_Trfase_major"/>
</dbReference>
<dbReference type="Pfam" id="PF01212">
    <property type="entry name" value="Beta_elim_lyase"/>
    <property type="match status" value="1"/>
</dbReference>
<dbReference type="Proteomes" id="UP001530400">
    <property type="component" value="Unassembled WGS sequence"/>
</dbReference>
<organism evidence="6 7">
    <name type="scientific">Cyclotella atomus</name>
    <dbReference type="NCBI Taxonomy" id="382360"/>
    <lineage>
        <taxon>Eukaryota</taxon>
        <taxon>Sar</taxon>
        <taxon>Stramenopiles</taxon>
        <taxon>Ochrophyta</taxon>
        <taxon>Bacillariophyta</taxon>
        <taxon>Coscinodiscophyceae</taxon>
        <taxon>Thalassiosirophycidae</taxon>
        <taxon>Stephanodiscales</taxon>
        <taxon>Stephanodiscaceae</taxon>
        <taxon>Cyclotella</taxon>
    </lineage>
</organism>
<dbReference type="PANTHER" id="PTHR48097">
    <property type="entry name" value="L-THREONINE ALDOLASE-RELATED"/>
    <property type="match status" value="1"/>
</dbReference>
<sequence>MPLFVFIWLILNVRSATSFMHIYPLGALDGAAGKAMCTKNTENSDVSTVIDLQLHTRRKPPSDFLSSLSEDCEKLGVDAFDLYGDFASDAQTSHLRRFESEVANHFGKEDAVFCLSGGMAQCIALAINGRRKSDSQGGKKAKAFACHPTSHLLLHENDNFHELLGMQAIVLNVDKEESSYNPDHLKDYGCYGMSPIRLSHAKDLFAKIDGTELTGTNTSTIYPNSSTPVGSTDLSTFILELPHREIGGKLTPWDEVEEIGRLCKARGVQFHCDGARIFEASAGYGHTSVKQTAQPFSSVYISFYKGLGNGIGGAMLLGNSDFCAEARVWLRRFGGNLYSVLPYSVASWAGWQKNCLQAENGTCTTKVFHQRQKKLARILNILQSDSTISSIVVSDPSTPETNMVHGYLKMSYEECVAALKSAEEHTGIRVLSRLRRCGSTNDNMHYHSEFGCRFEWVMGESNFMIKDDIFITGWKAFAKACKRQNT</sequence>
<dbReference type="InterPro" id="IPR001597">
    <property type="entry name" value="ArAA_b-elim_lyase/Thr_aldolase"/>
</dbReference>
<keyword evidence="4" id="KW-0732">Signal</keyword>
<gene>
    <name evidence="6" type="ORF">ACHAWO_001589</name>
</gene>
<feature type="signal peptide" evidence="4">
    <location>
        <begin position="1"/>
        <end position="18"/>
    </location>
</feature>
<dbReference type="InterPro" id="IPR015424">
    <property type="entry name" value="PyrdxlP-dep_Trfase"/>
</dbReference>
<evidence type="ECO:0000313" key="6">
    <source>
        <dbReference type="EMBL" id="KAL3795594.1"/>
    </source>
</evidence>
<accession>A0ABD3Q568</accession>
<evidence type="ECO:0000256" key="4">
    <source>
        <dbReference type="SAM" id="SignalP"/>
    </source>
</evidence>
<dbReference type="Gene3D" id="3.40.640.10">
    <property type="entry name" value="Type I PLP-dependent aspartate aminotransferase-like (Major domain)"/>
    <property type="match status" value="1"/>
</dbReference>
<evidence type="ECO:0000259" key="5">
    <source>
        <dbReference type="Pfam" id="PF01212"/>
    </source>
</evidence>
<evidence type="ECO:0000256" key="1">
    <source>
        <dbReference type="ARBA" id="ARBA00001933"/>
    </source>
</evidence>
<evidence type="ECO:0000256" key="3">
    <source>
        <dbReference type="ARBA" id="ARBA00022898"/>
    </source>
</evidence>
<evidence type="ECO:0000256" key="2">
    <source>
        <dbReference type="ARBA" id="ARBA00006966"/>
    </source>
</evidence>
<reference evidence="6 7" key="1">
    <citation type="submission" date="2024-10" db="EMBL/GenBank/DDBJ databases">
        <title>Updated reference genomes for cyclostephanoid diatoms.</title>
        <authorList>
            <person name="Roberts W.R."/>
            <person name="Alverson A.J."/>
        </authorList>
    </citation>
    <scope>NUCLEOTIDE SEQUENCE [LARGE SCALE GENOMIC DNA]</scope>
    <source>
        <strain evidence="6 7">AJA010-31</strain>
    </source>
</reference>
<comment type="cofactor">
    <cofactor evidence="1">
        <name>pyridoxal 5'-phosphate</name>
        <dbReference type="ChEBI" id="CHEBI:597326"/>
    </cofactor>
</comment>
<dbReference type="EMBL" id="JALLPJ020000313">
    <property type="protein sequence ID" value="KAL3795594.1"/>
    <property type="molecule type" value="Genomic_DNA"/>
</dbReference>
<dbReference type="SUPFAM" id="SSF53383">
    <property type="entry name" value="PLP-dependent transferases"/>
    <property type="match status" value="2"/>
</dbReference>
<dbReference type="AlphaFoldDB" id="A0ABD3Q568"/>
<comment type="caution">
    <text evidence="6">The sequence shown here is derived from an EMBL/GenBank/DDBJ whole genome shotgun (WGS) entry which is preliminary data.</text>
</comment>
<feature type="domain" description="Aromatic amino acid beta-eliminating lyase/threonine aldolase" evidence="5">
    <location>
        <begin position="89"/>
        <end position="340"/>
    </location>
</feature>
<protein>
    <recommendedName>
        <fullName evidence="5">Aromatic amino acid beta-eliminating lyase/threonine aldolase domain-containing protein</fullName>
    </recommendedName>
</protein>
<feature type="chain" id="PRO_5044850646" description="Aromatic amino acid beta-eliminating lyase/threonine aldolase domain-containing protein" evidence="4">
    <location>
        <begin position="19"/>
        <end position="486"/>
    </location>
</feature>
<keyword evidence="3" id="KW-0663">Pyridoxal phosphate</keyword>
<proteinExistence type="inferred from homology"/>
<evidence type="ECO:0000313" key="7">
    <source>
        <dbReference type="Proteomes" id="UP001530400"/>
    </source>
</evidence>
<comment type="similarity">
    <text evidence="2">Belongs to the threonine aldolase family.</text>
</comment>